<name>A0A1I6G184_9EURY</name>
<protein>
    <submittedName>
        <fullName evidence="5">Predicted DNA binding protein, contains HTH domain</fullName>
    </submittedName>
</protein>
<gene>
    <name evidence="5" type="ORF">SAMN04488124_0698</name>
</gene>
<evidence type="ECO:0000259" key="4">
    <source>
        <dbReference type="Pfam" id="PF24278"/>
    </source>
</evidence>
<reference evidence="6" key="1">
    <citation type="submission" date="2016-10" db="EMBL/GenBank/DDBJ databases">
        <authorList>
            <person name="Varghese N."/>
            <person name="Submissions S."/>
        </authorList>
    </citation>
    <scope>NUCLEOTIDE SEQUENCE [LARGE SCALE GENOMIC DNA]</scope>
    <source>
        <strain evidence="6">CGMCC 1.8711</strain>
    </source>
</reference>
<dbReference type="EMBL" id="FOYS01000001">
    <property type="protein sequence ID" value="SFR35922.1"/>
    <property type="molecule type" value="Genomic_DNA"/>
</dbReference>
<sequence>MKSLRVRLALPEAYVHPMHAFVADTPGFRRTSLLLWNPDVGAENTLVFHVDGDDVETYTDAVARAPSILDYEVATVANRPGFYLAVHEGQRDADATLVGAFVENGVVVVPPVVYHTDRSVELSLVGAADAVERTLDGLPSDVFVDVRSIHDYDGRVVDPVAALSPRQRDALVAAVELGYYGDPRAASVGDVADRIDCSSGTAAEHLRKAEATVLRRAVRDAPARW</sequence>
<dbReference type="PANTHER" id="PTHR34236">
    <property type="entry name" value="DIMETHYL SULFOXIDE REDUCTASE TRANSCRIPTIONAL ACTIVATOR"/>
    <property type="match status" value="1"/>
</dbReference>
<dbReference type="Pfam" id="PF24278">
    <property type="entry name" value="HVO_0513_N"/>
    <property type="match status" value="1"/>
</dbReference>
<keyword evidence="6" id="KW-1185">Reference proteome</keyword>
<feature type="domain" description="HTH bat-type" evidence="3">
    <location>
        <begin position="163"/>
        <end position="214"/>
    </location>
</feature>
<dbReference type="InterPro" id="IPR056493">
    <property type="entry name" value="HVO_0513_N"/>
</dbReference>
<feature type="domain" description="HVO-0513-like N-terminal" evidence="4">
    <location>
        <begin position="16"/>
        <end position="152"/>
    </location>
</feature>
<organism evidence="5 6">
    <name type="scientific">Halogeometricum limi</name>
    <dbReference type="NCBI Taxonomy" id="555875"/>
    <lineage>
        <taxon>Archaea</taxon>
        <taxon>Methanobacteriati</taxon>
        <taxon>Methanobacteriota</taxon>
        <taxon>Stenosarchaea group</taxon>
        <taxon>Halobacteria</taxon>
        <taxon>Halobacteriales</taxon>
        <taxon>Haloferacaceae</taxon>
        <taxon>Halogeometricum</taxon>
    </lineage>
</organism>
<keyword evidence="1" id="KW-0805">Transcription regulation</keyword>
<accession>A0A1I6G184</accession>
<dbReference type="Pfam" id="PF04967">
    <property type="entry name" value="HTH_10"/>
    <property type="match status" value="1"/>
</dbReference>
<dbReference type="RefSeq" id="WP_245758283.1">
    <property type="nucleotide sequence ID" value="NZ_FOYS01000001.1"/>
</dbReference>
<dbReference type="Proteomes" id="UP000243250">
    <property type="component" value="Unassembled WGS sequence"/>
</dbReference>
<dbReference type="AlphaFoldDB" id="A0A1I6G184"/>
<keyword evidence="2" id="KW-0804">Transcription</keyword>
<dbReference type="InterPro" id="IPR007050">
    <property type="entry name" value="HTH_bacterioopsin"/>
</dbReference>
<dbReference type="STRING" id="555875.SAMN04488124_0698"/>
<evidence type="ECO:0000313" key="6">
    <source>
        <dbReference type="Proteomes" id="UP000243250"/>
    </source>
</evidence>
<dbReference type="PANTHER" id="PTHR34236:SF1">
    <property type="entry name" value="DIMETHYL SULFOXIDE REDUCTASE TRANSCRIPTIONAL ACTIVATOR"/>
    <property type="match status" value="1"/>
</dbReference>
<proteinExistence type="predicted"/>
<evidence type="ECO:0000256" key="1">
    <source>
        <dbReference type="ARBA" id="ARBA00023015"/>
    </source>
</evidence>
<evidence type="ECO:0000256" key="2">
    <source>
        <dbReference type="ARBA" id="ARBA00023163"/>
    </source>
</evidence>
<evidence type="ECO:0000259" key="3">
    <source>
        <dbReference type="Pfam" id="PF04967"/>
    </source>
</evidence>
<evidence type="ECO:0000313" key="5">
    <source>
        <dbReference type="EMBL" id="SFR35922.1"/>
    </source>
</evidence>